<accession>A0A4P8XJK2</accession>
<organism evidence="1 2">
    <name type="scientific">Paenibacillus algicola</name>
    <dbReference type="NCBI Taxonomy" id="2565926"/>
    <lineage>
        <taxon>Bacteria</taxon>
        <taxon>Bacillati</taxon>
        <taxon>Bacillota</taxon>
        <taxon>Bacilli</taxon>
        <taxon>Bacillales</taxon>
        <taxon>Paenibacillaceae</taxon>
        <taxon>Paenibacillus</taxon>
    </lineage>
</organism>
<evidence type="ECO:0000313" key="1">
    <source>
        <dbReference type="EMBL" id="QCT02827.1"/>
    </source>
</evidence>
<evidence type="ECO:0000313" key="2">
    <source>
        <dbReference type="Proteomes" id="UP000300879"/>
    </source>
</evidence>
<keyword evidence="2" id="KW-1185">Reference proteome</keyword>
<dbReference type="Proteomes" id="UP000300879">
    <property type="component" value="Chromosome"/>
</dbReference>
<reference evidence="1 2" key="1">
    <citation type="submission" date="2019-05" db="EMBL/GenBank/DDBJ databases">
        <authorList>
            <person name="Chen C."/>
        </authorList>
    </citation>
    <scope>NUCLEOTIDE SEQUENCE [LARGE SCALE GENOMIC DNA]</scope>
    <source>
        <strain evidence="1 2">HB172198</strain>
    </source>
</reference>
<gene>
    <name evidence="1" type="ORF">E6C60_2112</name>
</gene>
<proteinExistence type="predicted"/>
<sequence>MGSDHFSDMILADLIQEGYEGKELLGKFREKQTALRGAVQHLITESGDAARQYKKDSQTEELFTDVMGD</sequence>
<dbReference type="AlphaFoldDB" id="A0A4P8XJK2"/>
<protein>
    <submittedName>
        <fullName evidence="1">Uncharacterized protein</fullName>
    </submittedName>
</protein>
<dbReference type="KEGG" id="palo:E6C60_2112"/>
<name>A0A4P8XJK2_9BACL</name>
<dbReference type="EMBL" id="CP040396">
    <property type="protein sequence ID" value="QCT02827.1"/>
    <property type="molecule type" value="Genomic_DNA"/>
</dbReference>